<dbReference type="SUPFAM" id="SSF54117">
    <property type="entry name" value="Interleukin 8-like chemokines"/>
    <property type="match status" value="1"/>
</dbReference>
<organism evidence="13 14">
    <name type="scientific">Xenotaenia resolanae</name>
    <dbReference type="NCBI Taxonomy" id="208358"/>
    <lineage>
        <taxon>Eukaryota</taxon>
        <taxon>Metazoa</taxon>
        <taxon>Chordata</taxon>
        <taxon>Craniata</taxon>
        <taxon>Vertebrata</taxon>
        <taxon>Euteleostomi</taxon>
        <taxon>Actinopterygii</taxon>
        <taxon>Neopterygii</taxon>
        <taxon>Teleostei</taxon>
        <taxon>Neoteleostei</taxon>
        <taxon>Acanthomorphata</taxon>
        <taxon>Ovalentaria</taxon>
        <taxon>Atherinomorphae</taxon>
        <taxon>Cyprinodontiformes</taxon>
        <taxon>Goodeidae</taxon>
        <taxon>Xenotaenia</taxon>
    </lineage>
</organism>
<dbReference type="PROSITE" id="PS00472">
    <property type="entry name" value="SMALL_CYTOKINES_CC"/>
    <property type="match status" value="1"/>
</dbReference>
<comment type="caution">
    <text evidence="13">The sequence shown here is derived from an EMBL/GenBank/DDBJ whole genome shotgun (WGS) entry which is preliminary data.</text>
</comment>
<evidence type="ECO:0000256" key="8">
    <source>
        <dbReference type="ARBA" id="ARBA00046726"/>
    </source>
</evidence>
<dbReference type="Gene3D" id="2.40.50.40">
    <property type="match status" value="1"/>
</dbReference>
<dbReference type="PANTHER" id="PTHR12015:SF183">
    <property type="entry name" value="C-C MOTIF CHEMOKINE 3"/>
    <property type="match status" value="1"/>
</dbReference>
<evidence type="ECO:0000256" key="2">
    <source>
        <dbReference type="ARBA" id="ARBA00010868"/>
    </source>
</evidence>
<proteinExistence type="inferred from homology"/>
<keyword evidence="11" id="KW-0472">Membrane</keyword>
<evidence type="ECO:0000256" key="11">
    <source>
        <dbReference type="SAM" id="Phobius"/>
    </source>
</evidence>
<keyword evidence="5" id="KW-0732">Signal</keyword>
<comment type="function">
    <text evidence="7">Monokine with inflammatory and chemokinetic properties. Binds to CCR1, CCR4 and CCR5. One of the major HIV-suppressive factors produced by CD8+ T-cells. Recombinant MIP-1-alpha induces a dose-dependent inhibition of different strains of HIV-1, HIV-2, and simian immunodeficiency virus (SIV).</text>
</comment>
<evidence type="ECO:0000256" key="7">
    <source>
        <dbReference type="ARBA" id="ARBA00044740"/>
    </source>
</evidence>
<keyword evidence="4 9" id="KW-0964">Secreted</keyword>
<evidence type="ECO:0000313" key="14">
    <source>
        <dbReference type="Proteomes" id="UP001444071"/>
    </source>
</evidence>
<keyword evidence="3 9" id="KW-0202">Cytokine</keyword>
<evidence type="ECO:0000256" key="6">
    <source>
        <dbReference type="ARBA" id="ARBA00023157"/>
    </source>
</evidence>
<gene>
    <name evidence="13" type="ORF">XENORESO_000047</name>
</gene>
<keyword evidence="9" id="KW-0145">Chemotaxis</keyword>
<feature type="region of interest" description="Disordered" evidence="10">
    <location>
        <begin position="22"/>
        <end position="43"/>
    </location>
</feature>
<comment type="subcellular location">
    <subcellularLocation>
        <location evidence="1 9">Secreted</location>
    </subcellularLocation>
</comment>
<dbReference type="InterPro" id="IPR039809">
    <property type="entry name" value="Chemokine_b/g/d"/>
</dbReference>
<dbReference type="InterPro" id="IPR001811">
    <property type="entry name" value="Chemokine_IL8-like_dom"/>
</dbReference>
<accession>A0ABV0WBZ5</accession>
<keyword evidence="14" id="KW-1185">Reference proteome</keyword>
<evidence type="ECO:0000313" key="13">
    <source>
        <dbReference type="EMBL" id="MEQ2266971.1"/>
    </source>
</evidence>
<protein>
    <recommendedName>
        <fullName evidence="9">C-C motif chemokine</fullName>
    </recommendedName>
</protein>
<keyword evidence="11" id="KW-1133">Transmembrane helix</keyword>
<dbReference type="Proteomes" id="UP001444071">
    <property type="component" value="Unassembled WGS sequence"/>
</dbReference>
<evidence type="ECO:0000256" key="5">
    <source>
        <dbReference type="ARBA" id="ARBA00022729"/>
    </source>
</evidence>
<evidence type="ECO:0000256" key="3">
    <source>
        <dbReference type="ARBA" id="ARBA00022514"/>
    </source>
</evidence>
<feature type="non-terminal residue" evidence="13">
    <location>
        <position position="1"/>
    </location>
</feature>
<keyword evidence="6" id="KW-1015">Disulfide bond</keyword>
<reference evidence="13 14" key="1">
    <citation type="submission" date="2021-06" db="EMBL/GenBank/DDBJ databases">
        <authorList>
            <person name="Palmer J.M."/>
        </authorList>
    </citation>
    <scope>NUCLEOTIDE SEQUENCE [LARGE SCALE GENOMIC DNA]</scope>
    <source>
        <strain evidence="13 14">XR_2019</strain>
        <tissue evidence="13">Muscle</tissue>
    </source>
</reference>
<evidence type="ECO:0000256" key="9">
    <source>
        <dbReference type="RuleBase" id="RU361150"/>
    </source>
</evidence>
<comment type="subunit">
    <text evidence="8">Self-associates. Also heterodimer of MIP-1-alpha(4-69) and MIP-1-beta(3-69). Interacts with CCR1.</text>
</comment>
<dbReference type="InterPro" id="IPR000827">
    <property type="entry name" value="Chemokine_CC_CS"/>
</dbReference>
<evidence type="ECO:0000256" key="10">
    <source>
        <dbReference type="SAM" id="MobiDB-lite"/>
    </source>
</evidence>
<dbReference type="EMBL" id="JAHRIM010041049">
    <property type="protein sequence ID" value="MEQ2266971.1"/>
    <property type="molecule type" value="Genomic_DNA"/>
</dbReference>
<evidence type="ECO:0000259" key="12">
    <source>
        <dbReference type="SMART" id="SM00199"/>
    </source>
</evidence>
<sequence>CFVMEPVLLHIHIHVRRSSIKRDSESCRQTDNLAGPASKPERQQTNMVMMKSPFILATCLLLLSSLVLQTYAYTFGPEECCFKFIPKPLPKKRVVSFRHTEPLCPMEGVLFTMKNGNELCADTSQQWVKDIIKDKERNQNKGVSNSTTTASQ</sequence>
<evidence type="ECO:0000256" key="1">
    <source>
        <dbReference type="ARBA" id="ARBA00004613"/>
    </source>
</evidence>
<name>A0ABV0WBZ5_9TELE</name>
<feature type="transmembrane region" description="Helical" evidence="11">
    <location>
        <begin position="54"/>
        <end position="73"/>
    </location>
</feature>
<feature type="domain" description="Chemokine interleukin-8-like" evidence="12">
    <location>
        <begin position="77"/>
        <end position="135"/>
    </location>
</feature>
<keyword evidence="11" id="KW-0812">Transmembrane</keyword>
<dbReference type="CDD" id="cd00272">
    <property type="entry name" value="Chemokine_CC"/>
    <property type="match status" value="1"/>
</dbReference>
<comment type="similarity">
    <text evidence="2 9">Belongs to the intercrine beta (chemokine CC) family.</text>
</comment>
<dbReference type="InterPro" id="IPR036048">
    <property type="entry name" value="Interleukin_8-like_sf"/>
</dbReference>
<dbReference type="SMART" id="SM00199">
    <property type="entry name" value="SCY"/>
    <property type="match status" value="1"/>
</dbReference>
<dbReference type="Pfam" id="PF00048">
    <property type="entry name" value="IL8"/>
    <property type="match status" value="1"/>
</dbReference>
<evidence type="ECO:0000256" key="4">
    <source>
        <dbReference type="ARBA" id="ARBA00022525"/>
    </source>
</evidence>
<dbReference type="PANTHER" id="PTHR12015">
    <property type="entry name" value="SMALL INDUCIBLE CYTOKINE A"/>
    <property type="match status" value="1"/>
</dbReference>